<gene>
    <name evidence="8" type="ORF">BSZ05_17135</name>
</gene>
<feature type="transmembrane region" description="Helical" evidence="6">
    <location>
        <begin position="97"/>
        <end position="114"/>
    </location>
</feature>
<evidence type="ECO:0000259" key="7">
    <source>
        <dbReference type="Pfam" id="PF00892"/>
    </source>
</evidence>
<evidence type="ECO:0000256" key="3">
    <source>
        <dbReference type="ARBA" id="ARBA00022692"/>
    </source>
</evidence>
<comment type="subcellular location">
    <subcellularLocation>
        <location evidence="1">Cell membrane</location>
        <topology evidence="1">Multi-pass membrane protein</topology>
    </subcellularLocation>
</comment>
<dbReference type="EMBL" id="CP018309">
    <property type="protein sequence ID" value="ASI91578.1"/>
    <property type="molecule type" value="Genomic_DNA"/>
</dbReference>
<evidence type="ECO:0000256" key="4">
    <source>
        <dbReference type="ARBA" id="ARBA00022989"/>
    </source>
</evidence>
<evidence type="ECO:0000256" key="5">
    <source>
        <dbReference type="ARBA" id="ARBA00023136"/>
    </source>
</evidence>
<feature type="transmembrane region" description="Helical" evidence="6">
    <location>
        <begin position="9"/>
        <end position="29"/>
    </location>
</feature>
<dbReference type="Proteomes" id="UP000197092">
    <property type="component" value="Chromosome 2"/>
</dbReference>
<dbReference type="InterPro" id="IPR000620">
    <property type="entry name" value="EamA_dom"/>
</dbReference>
<reference evidence="9" key="1">
    <citation type="submission" date="2016-12" db="EMBL/GenBank/DDBJ databases">
        <title>Comparative genomic analysis reveals the diversity, evolution, and environmental adaptation strategies of the genus Vibrio.</title>
        <authorList>
            <person name="Lin H."/>
            <person name="Wang X."/>
            <person name="Zhang X.-H."/>
        </authorList>
    </citation>
    <scope>NUCLEOTIDE SEQUENCE [LARGE SCALE GENOMIC DNA]</scope>
    <source>
        <strain evidence="9">QT6D1</strain>
    </source>
</reference>
<feature type="transmembrane region" description="Helical" evidence="6">
    <location>
        <begin position="66"/>
        <end position="85"/>
    </location>
</feature>
<proteinExistence type="predicted"/>
<evidence type="ECO:0000256" key="1">
    <source>
        <dbReference type="ARBA" id="ARBA00004651"/>
    </source>
</evidence>
<keyword evidence="4 6" id="KW-1133">Transmembrane helix</keyword>
<keyword evidence="5 6" id="KW-0472">Membrane</keyword>
<dbReference type="RefSeq" id="WP_088877714.1">
    <property type="nucleotide sequence ID" value="NZ_CP018309.1"/>
</dbReference>
<feature type="transmembrane region" description="Helical" evidence="6">
    <location>
        <begin position="148"/>
        <end position="164"/>
    </location>
</feature>
<feature type="transmembrane region" description="Helical" evidence="6">
    <location>
        <begin position="263"/>
        <end position="280"/>
    </location>
</feature>
<dbReference type="KEGG" id="vsh:BSZ05_17135"/>
<keyword evidence="3 6" id="KW-0812">Transmembrane</keyword>
<dbReference type="Pfam" id="PF00892">
    <property type="entry name" value="EamA"/>
    <property type="match status" value="2"/>
</dbReference>
<dbReference type="InterPro" id="IPR051258">
    <property type="entry name" value="Diverse_Substrate_Transporter"/>
</dbReference>
<dbReference type="PANTHER" id="PTHR42920:SF5">
    <property type="entry name" value="EAMA DOMAIN-CONTAINING PROTEIN"/>
    <property type="match status" value="1"/>
</dbReference>
<sequence>MVRSVRGEWYLLIATLFAAVGWVASKYVLQEMASSAFIGGRFLIASGLLLPFCWKELRHLSMTLTLKLSAIGILLALSIHVWVYAVSITKSLSEGAFIMSLAMIIAPLTRWVLFRQRPNRAFWLSLPIAIVGMVFLTLTNGWKIDISQGYFLLSSCLLSVHFVLNKRASSAASPLSSICLQMWVVGMSGLLLYLIHGAPSLLYSGNTWVWFAIATFVATALRYLTQTVGQHSANIEVAALIMILEPIWTLIMSVTLLGESLSGYKSLGSGLVVLSLYLYIRLSRRR</sequence>
<evidence type="ECO:0000256" key="2">
    <source>
        <dbReference type="ARBA" id="ARBA00022475"/>
    </source>
</evidence>
<evidence type="ECO:0000313" key="9">
    <source>
        <dbReference type="Proteomes" id="UP000197092"/>
    </source>
</evidence>
<organism evidence="8 9">
    <name type="scientific">Vibrio mediterranei</name>
    <dbReference type="NCBI Taxonomy" id="689"/>
    <lineage>
        <taxon>Bacteria</taxon>
        <taxon>Pseudomonadati</taxon>
        <taxon>Pseudomonadota</taxon>
        <taxon>Gammaproteobacteria</taxon>
        <taxon>Vibrionales</taxon>
        <taxon>Vibrionaceae</taxon>
        <taxon>Vibrio</taxon>
    </lineage>
</organism>
<dbReference type="InterPro" id="IPR037185">
    <property type="entry name" value="EmrE-like"/>
</dbReference>
<feature type="transmembrane region" description="Helical" evidence="6">
    <location>
        <begin position="176"/>
        <end position="195"/>
    </location>
</feature>
<keyword evidence="2" id="KW-1003">Cell membrane</keyword>
<dbReference type="PANTHER" id="PTHR42920">
    <property type="entry name" value="OS03G0707200 PROTEIN-RELATED"/>
    <property type="match status" value="1"/>
</dbReference>
<feature type="domain" description="EamA" evidence="7">
    <location>
        <begin position="150"/>
        <end position="279"/>
    </location>
</feature>
<dbReference type="AlphaFoldDB" id="A0AAN1FJ86"/>
<protein>
    <submittedName>
        <fullName evidence="8">EamA family transporter</fullName>
    </submittedName>
</protein>
<accession>A0AAN1FJ86</accession>
<feature type="domain" description="EamA" evidence="7">
    <location>
        <begin position="6"/>
        <end position="137"/>
    </location>
</feature>
<evidence type="ECO:0000256" key="6">
    <source>
        <dbReference type="SAM" id="Phobius"/>
    </source>
</evidence>
<dbReference type="SUPFAM" id="SSF103481">
    <property type="entry name" value="Multidrug resistance efflux transporter EmrE"/>
    <property type="match status" value="2"/>
</dbReference>
<evidence type="ECO:0000313" key="8">
    <source>
        <dbReference type="EMBL" id="ASI91578.1"/>
    </source>
</evidence>
<feature type="transmembrane region" description="Helical" evidence="6">
    <location>
        <begin position="207"/>
        <end position="225"/>
    </location>
</feature>
<feature type="transmembrane region" description="Helical" evidence="6">
    <location>
        <begin position="35"/>
        <end position="54"/>
    </location>
</feature>
<feature type="transmembrane region" description="Helical" evidence="6">
    <location>
        <begin position="121"/>
        <end position="142"/>
    </location>
</feature>
<dbReference type="GO" id="GO:0005886">
    <property type="term" value="C:plasma membrane"/>
    <property type="evidence" value="ECO:0007669"/>
    <property type="project" value="UniProtKB-SubCell"/>
</dbReference>
<name>A0AAN1FJ86_9VIBR</name>
<feature type="transmembrane region" description="Helical" evidence="6">
    <location>
        <begin position="237"/>
        <end position="257"/>
    </location>
</feature>